<proteinExistence type="inferred from homology"/>
<keyword evidence="6" id="KW-0560">Oxidoreductase</keyword>
<evidence type="ECO:0000256" key="6">
    <source>
        <dbReference type="ARBA" id="ARBA00023002"/>
    </source>
</evidence>
<keyword evidence="3" id="KW-0285">Flavoprotein</keyword>
<comment type="caution">
    <text evidence="7">The sequence shown here is derived from an EMBL/GenBank/DDBJ whole genome shotgun (WGS) entry which is preliminary data.</text>
</comment>
<dbReference type="PANTHER" id="PTHR43098">
    <property type="entry name" value="L-ORNITHINE N(5)-MONOOXYGENASE-RELATED"/>
    <property type="match status" value="1"/>
</dbReference>
<evidence type="ECO:0000313" key="8">
    <source>
        <dbReference type="Proteomes" id="UP000319160"/>
    </source>
</evidence>
<evidence type="ECO:0000256" key="3">
    <source>
        <dbReference type="ARBA" id="ARBA00022630"/>
    </source>
</evidence>
<keyword evidence="8" id="KW-1185">Reference proteome</keyword>
<dbReference type="Pfam" id="PF00743">
    <property type="entry name" value="FMO-like"/>
    <property type="match status" value="1"/>
</dbReference>
<dbReference type="GO" id="GO:0004499">
    <property type="term" value="F:N,N-dimethylaniline monooxygenase activity"/>
    <property type="evidence" value="ECO:0007669"/>
    <property type="project" value="InterPro"/>
</dbReference>
<dbReference type="AlphaFoldDB" id="A0A553ICT1"/>
<dbReference type="PRINTS" id="PR00411">
    <property type="entry name" value="PNDRDTASEI"/>
</dbReference>
<gene>
    <name evidence="7" type="ORF">FHL15_001222</name>
</gene>
<reference evidence="8" key="1">
    <citation type="submission" date="2019-06" db="EMBL/GenBank/DDBJ databases">
        <title>Draft genome sequence of the griseofulvin-producing fungus Xylaria cubensis strain G536.</title>
        <authorList>
            <person name="Mead M.E."/>
            <person name="Raja H.A."/>
            <person name="Steenwyk J.L."/>
            <person name="Knowles S.L."/>
            <person name="Oberlies N.H."/>
            <person name="Rokas A."/>
        </authorList>
    </citation>
    <scope>NUCLEOTIDE SEQUENCE [LARGE SCALE GENOMIC DNA]</scope>
    <source>
        <strain evidence="8">G536</strain>
    </source>
</reference>
<dbReference type="Pfam" id="PF13450">
    <property type="entry name" value="NAD_binding_8"/>
    <property type="match status" value="1"/>
</dbReference>
<evidence type="ECO:0000313" key="7">
    <source>
        <dbReference type="EMBL" id="TRX98012.1"/>
    </source>
</evidence>
<dbReference type="GO" id="GO:0050660">
    <property type="term" value="F:flavin adenine dinucleotide binding"/>
    <property type="evidence" value="ECO:0007669"/>
    <property type="project" value="InterPro"/>
</dbReference>
<dbReference type="SUPFAM" id="SSF51905">
    <property type="entry name" value="FAD/NAD(P)-binding domain"/>
    <property type="match status" value="1"/>
</dbReference>
<dbReference type="Proteomes" id="UP000319160">
    <property type="component" value="Unassembled WGS sequence"/>
</dbReference>
<keyword evidence="5" id="KW-0521">NADP</keyword>
<dbReference type="InterPro" id="IPR050775">
    <property type="entry name" value="FAD-binding_Monooxygenases"/>
</dbReference>
<dbReference type="InterPro" id="IPR036188">
    <property type="entry name" value="FAD/NAD-bd_sf"/>
</dbReference>
<evidence type="ECO:0008006" key="9">
    <source>
        <dbReference type="Google" id="ProtNLM"/>
    </source>
</evidence>
<dbReference type="GO" id="GO:0050661">
    <property type="term" value="F:NADP binding"/>
    <property type="evidence" value="ECO:0007669"/>
    <property type="project" value="InterPro"/>
</dbReference>
<evidence type="ECO:0000256" key="1">
    <source>
        <dbReference type="ARBA" id="ARBA00001974"/>
    </source>
</evidence>
<sequence length="650" mass="71089">MAAEFAEIQQKYAVEAQKRVKAEGLSQFQDLSQSKSDRLRHLVDDIWADHAALDAQPSPINPGDCPKFLIAGAGIGGIIAAVRLIQQGFTADQIRLVETAGGVGGTWYWNRYPGLHCDIESYIYLPLLEEMGFMPSHKYASGVDIRHYLQDVVKKYQLEDKILFRTQVKSYTWDDEARHWKVDLTTSRGPKGQEQVALSVNAEFVFMTAGLLAKPQIPKIGGVGIEGFKGDMFHTSLWNYDVTGGTSEEVFPELSKLAGKRVGVIGTGATAIQAVPCLAKYAKELHIFQRTPSSVFTRGQKPTDPKEWATSIASKPGWFDDRNRNFAQTMSQCLPEGERNLVDDEWTHQPAYRALTGDPEFATVAPEQAVEVIGKFLALDAPNAARVRQRVKDVVKDPATAEKLTPWYPAWCKRPTFSDMYLEAFNEPHVHLVDTDGKGLDSITADGVVANGKEYPLDVLVLSTGYVSPAHDGGDPAIRAGIKVYGRNGRDLSEKFATDGIATLYGVASNGFPNIFWLGVAQSCINPCHSYVLDTLARISAYMIAAGHAAVGDGSKTQRRVIVEVDAAAEQAWSMRILQGAARFATLSVCTPSYISAEMGPGNPAAGKSQEELMKAARRSPWSGGIAAFIDLWTKWRDEGKLEGVTPSVA</sequence>
<evidence type="ECO:0000256" key="2">
    <source>
        <dbReference type="ARBA" id="ARBA00010139"/>
    </source>
</evidence>
<organism evidence="7 8">
    <name type="scientific">Xylaria flabelliformis</name>
    <dbReference type="NCBI Taxonomy" id="2512241"/>
    <lineage>
        <taxon>Eukaryota</taxon>
        <taxon>Fungi</taxon>
        <taxon>Dikarya</taxon>
        <taxon>Ascomycota</taxon>
        <taxon>Pezizomycotina</taxon>
        <taxon>Sordariomycetes</taxon>
        <taxon>Xylariomycetidae</taxon>
        <taxon>Xylariales</taxon>
        <taxon>Xylariaceae</taxon>
        <taxon>Xylaria</taxon>
    </lineage>
</organism>
<dbReference type="PANTHER" id="PTHR43098:SF2">
    <property type="entry name" value="FAD-BINDING MONOOXYGENASE AUSB-RELATED"/>
    <property type="match status" value="1"/>
</dbReference>
<dbReference type="EMBL" id="VFLP01000004">
    <property type="protein sequence ID" value="TRX98012.1"/>
    <property type="molecule type" value="Genomic_DNA"/>
</dbReference>
<dbReference type="Gene3D" id="3.50.50.60">
    <property type="entry name" value="FAD/NAD(P)-binding domain"/>
    <property type="match status" value="2"/>
</dbReference>
<comment type="cofactor">
    <cofactor evidence="1">
        <name>FAD</name>
        <dbReference type="ChEBI" id="CHEBI:57692"/>
    </cofactor>
</comment>
<evidence type="ECO:0000256" key="4">
    <source>
        <dbReference type="ARBA" id="ARBA00022827"/>
    </source>
</evidence>
<dbReference type="InterPro" id="IPR020946">
    <property type="entry name" value="Flavin_mOase-like"/>
</dbReference>
<protein>
    <recommendedName>
        <fullName evidence="9">FAD/NAD(P)-binding domain-containing protein</fullName>
    </recommendedName>
</protein>
<keyword evidence="4" id="KW-0274">FAD</keyword>
<comment type="similarity">
    <text evidence="2">Belongs to the FAD-binding monooxygenase family.</text>
</comment>
<name>A0A553ICT1_9PEZI</name>
<dbReference type="OrthoDB" id="66881at2759"/>
<evidence type="ECO:0000256" key="5">
    <source>
        <dbReference type="ARBA" id="ARBA00022857"/>
    </source>
</evidence>
<accession>A0A553ICT1</accession>